<dbReference type="WBParaSite" id="SSLN_0000847501-mRNA-1">
    <property type="protein sequence ID" value="SSLN_0000847501-mRNA-1"/>
    <property type="gene ID" value="SSLN_0000847501"/>
</dbReference>
<gene>
    <name evidence="2" type="ORF">SSLN_LOCUS8157</name>
</gene>
<evidence type="ECO:0000313" key="4">
    <source>
        <dbReference type="WBParaSite" id="SSLN_0000847501-mRNA-1"/>
    </source>
</evidence>
<dbReference type="AlphaFoldDB" id="A0A183SVA9"/>
<dbReference type="Proteomes" id="UP000275846">
    <property type="component" value="Unassembled WGS sequence"/>
</dbReference>
<protein>
    <submittedName>
        <fullName evidence="2 4">Uncharacterized protein</fullName>
    </submittedName>
</protein>
<organism evidence="4">
    <name type="scientific">Schistocephalus solidus</name>
    <name type="common">Tapeworm</name>
    <dbReference type="NCBI Taxonomy" id="70667"/>
    <lineage>
        <taxon>Eukaryota</taxon>
        <taxon>Metazoa</taxon>
        <taxon>Spiralia</taxon>
        <taxon>Lophotrochozoa</taxon>
        <taxon>Platyhelminthes</taxon>
        <taxon>Cestoda</taxon>
        <taxon>Eucestoda</taxon>
        <taxon>Diphyllobothriidea</taxon>
        <taxon>Diphyllobothriidae</taxon>
        <taxon>Schistocephalus</taxon>
    </lineage>
</organism>
<feature type="region of interest" description="Disordered" evidence="1">
    <location>
        <begin position="108"/>
        <end position="141"/>
    </location>
</feature>
<dbReference type="EMBL" id="UYSU01034501">
    <property type="protein sequence ID" value="VDL94542.1"/>
    <property type="molecule type" value="Genomic_DNA"/>
</dbReference>
<evidence type="ECO:0000313" key="2">
    <source>
        <dbReference type="EMBL" id="VDL94542.1"/>
    </source>
</evidence>
<keyword evidence="3" id="KW-1185">Reference proteome</keyword>
<feature type="compositionally biased region" description="Low complexity" evidence="1">
    <location>
        <begin position="110"/>
        <end position="126"/>
    </location>
</feature>
<evidence type="ECO:0000313" key="3">
    <source>
        <dbReference type="Proteomes" id="UP000275846"/>
    </source>
</evidence>
<reference evidence="2 3" key="2">
    <citation type="submission" date="2018-11" db="EMBL/GenBank/DDBJ databases">
        <authorList>
            <consortium name="Pathogen Informatics"/>
        </authorList>
    </citation>
    <scope>NUCLEOTIDE SEQUENCE [LARGE SCALE GENOMIC DNA]</scope>
    <source>
        <strain evidence="2 3">NST_G2</strain>
    </source>
</reference>
<sequence length="166" mass="18606">MNVELAESSPLQSGEPLTGACYLVLLRRRLTGTKTVMNFGYTVVNAPVAASSWEPTPTCGSSKLDSSLFHTMSNIYDRRGKSGEGLRYFVHIHTRQPRLVDCKIRRRKTQTSNNTPSTSPAPYTPTCLDKPRRNRPERRTPLVAGEPARYKVDIAAFSEIQFFEQG</sequence>
<proteinExistence type="predicted"/>
<accession>A0A183SVA9</accession>
<reference evidence="4" key="1">
    <citation type="submission" date="2016-06" db="UniProtKB">
        <authorList>
            <consortium name="WormBaseParasite"/>
        </authorList>
    </citation>
    <scope>IDENTIFICATION</scope>
</reference>
<evidence type="ECO:0000256" key="1">
    <source>
        <dbReference type="SAM" id="MobiDB-lite"/>
    </source>
</evidence>
<name>A0A183SVA9_SCHSO</name>